<evidence type="ECO:0000313" key="1">
    <source>
        <dbReference type="EMBL" id="PJJ62172.1"/>
    </source>
</evidence>
<dbReference type="EMBL" id="PGFB01000003">
    <property type="protein sequence ID" value="PJJ62172.1"/>
    <property type="molecule type" value="Genomic_DNA"/>
</dbReference>
<sequence length="77" mass="8718">MSVTHPDVSPEQRAVYLTPDQVCDLVPGMTKSNLSQLRFKGRGPKFLKPTARTVVYRERDVIEWLEASERISTASVQ</sequence>
<name>A0A2M9BW37_9MICO</name>
<dbReference type="AlphaFoldDB" id="A0A2M9BW37"/>
<dbReference type="RefSeq" id="WP_157802902.1">
    <property type="nucleotide sequence ID" value="NZ_PGFB01000003.1"/>
</dbReference>
<organism evidence="1 2">
    <name type="scientific">Compostimonas suwonensis</name>
    <dbReference type="NCBI Taxonomy" id="1048394"/>
    <lineage>
        <taxon>Bacteria</taxon>
        <taxon>Bacillati</taxon>
        <taxon>Actinomycetota</taxon>
        <taxon>Actinomycetes</taxon>
        <taxon>Micrococcales</taxon>
        <taxon>Microbacteriaceae</taxon>
        <taxon>Compostimonas</taxon>
    </lineage>
</organism>
<dbReference type="OrthoDB" id="3267842at2"/>
<reference evidence="1 2" key="1">
    <citation type="submission" date="2017-11" db="EMBL/GenBank/DDBJ databases">
        <title>Genomic Encyclopedia of Archaeal and Bacterial Type Strains, Phase II (KMG-II): From Individual Species to Whole Genera.</title>
        <authorList>
            <person name="Goeker M."/>
        </authorList>
    </citation>
    <scope>NUCLEOTIDE SEQUENCE [LARGE SCALE GENOMIC DNA]</scope>
    <source>
        <strain evidence="1 2">DSM 25625</strain>
    </source>
</reference>
<evidence type="ECO:0000313" key="2">
    <source>
        <dbReference type="Proteomes" id="UP000230161"/>
    </source>
</evidence>
<evidence type="ECO:0008006" key="3">
    <source>
        <dbReference type="Google" id="ProtNLM"/>
    </source>
</evidence>
<comment type="caution">
    <text evidence="1">The sequence shown here is derived from an EMBL/GenBank/DDBJ whole genome shotgun (WGS) entry which is preliminary data.</text>
</comment>
<dbReference type="Proteomes" id="UP000230161">
    <property type="component" value="Unassembled WGS sequence"/>
</dbReference>
<proteinExistence type="predicted"/>
<gene>
    <name evidence="1" type="ORF">CLV54_1969</name>
</gene>
<protein>
    <recommendedName>
        <fullName evidence="3">Helix-turn-helix protein</fullName>
    </recommendedName>
</protein>
<accession>A0A2M9BW37</accession>
<keyword evidence="2" id="KW-1185">Reference proteome</keyword>